<keyword evidence="1" id="KW-0732">Signal</keyword>
<keyword evidence="3" id="KW-1185">Reference proteome</keyword>
<protein>
    <recommendedName>
        <fullName evidence="4">DUF3887 domain-containing protein</fullName>
    </recommendedName>
</protein>
<feature type="chain" id="PRO_5011722339" description="DUF3887 domain-containing protein" evidence="1">
    <location>
        <begin position="20"/>
        <end position="253"/>
    </location>
</feature>
<dbReference type="STRING" id="39841.SAMN05660836_00389"/>
<evidence type="ECO:0000256" key="1">
    <source>
        <dbReference type="SAM" id="SignalP"/>
    </source>
</evidence>
<sequence length="253" mass="28644">MRKLFIPGLILGVVLIAQAGDTAVTPDSISEYFREVAELVIKRDAKGIYERMTPEVQQKFTSDYIADFLNKTLGDIGEPISATLTGFQLDSGQGFSQVEGLLEFSKGKIFLGLLLKNTPEGFRIHYLNIHYPQDDVHGQKMIQTFASEAKNFLKDTFFETLKKEGSQIAINYVDPEVRKEVGDDLITMILDRLRNVEITDIQNYSYDSSREGILHKFLLSGLTDNQEGCSVEVVLREEKENFNILDINIYSSR</sequence>
<reference evidence="2 3" key="1">
    <citation type="submission" date="2016-10" db="EMBL/GenBank/DDBJ databases">
        <authorList>
            <person name="de Groot N.N."/>
        </authorList>
    </citation>
    <scope>NUCLEOTIDE SEQUENCE [LARGE SCALE GENOMIC DNA]</scope>
    <source>
        <strain evidence="2 3">DSM 9990</strain>
    </source>
</reference>
<dbReference type="Proteomes" id="UP000199611">
    <property type="component" value="Unassembled WGS sequence"/>
</dbReference>
<feature type="signal peptide" evidence="1">
    <location>
        <begin position="1"/>
        <end position="19"/>
    </location>
</feature>
<dbReference type="EMBL" id="FOUU01000001">
    <property type="protein sequence ID" value="SFM47070.1"/>
    <property type="molecule type" value="Genomic_DNA"/>
</dbReference>
<accession>A0A1I4R565</accession>
<evidence type="ECO:0008006" key="4">
    <source>
        <dbReference type="Google" id="ProtNLM"/>
    </source>
</evidence>
<evidence type="ECO:0000313" key="2">
    <source>
        <dbReference type="EMBL" id="SFM47070.1"/>
    </source>
</evidence>
<dbReference type="AlphaFoldDB" id="A0A1I4R565"/>
<name>A0A1I4R565_9BACT</name>
<organism evidence="2 3">
    <name type="scientific">Thermodesulforhabdus norvegica</name>
    <dbReference type="NCBI Taxonomy" id="39841"/>
    <lineage>
        <taxon>Bacteria</taxon>
        <taxon>Pseudomonadati</taxon>
        <taxon>Thermodesulfobacteriota</taxon>
        <taxon>Syntrophobacteria</taxon>
        <taxon>Syntrophobacterales</taxon>
        <taxon>Thermodesulforhabdaceae</taxon>
        <taxon>Thermodesulforhabdus</taxon>
    </lineage>
</organism>
<dbReference type="RefSeq" id="WP_093393073.1">
    <property type="nucleotide sequence ID" value="NZ_FOUU01000001.1"/>
</dbReference>
<proteinExistence type="predicted"/>
<evidence type="ECO:0000313" key="3">
    <source>
        <dbReference type="Proteomes" id="UP000199611"/>
    </source>
</evidence>
<gene>
    <name evidence="2" type="ORF">SAMN05660836_00389</name>
</gene>